<keyword evidence="2" id="KW-0805">Transcription regulation</keyword>
<evidence type="ECO:0000256" key="3">
    <source>
        <dbReference type="ARBA" id="ARBA00023125"/>
    </source>
</evidence>
<dbReference type="PRINTS" id="PR00039">
    <property type="entry name" value="HTHLYSR"/>
</dbReference>
<dbReference type="Pfam" id="PF03466">
    <property type="entry name" value="LysR_substrate"/>
    <property type="match status" value="1"/>
</dbReference>
<dbReference type="EMBL" id="VDMP01000008">
    <property type="protein sequence ID" value="TNM50806.1"/>
    <property type="molecule type" value="Genomic_DNA"/>
</dbReference>
<evidence type="ECO:0000259" key="6">
    <source>
        <dbReference type="PROSITE" id="PS50931"/>
    </source>
</evidence>
<dbReference type="InterPro" id="IPR000847">
    <property type="entry name" value="LysR_HTH_N"/>
</dbReference>
<keyword evidence="4" id="KW-0804">Transcription</keyword>
<evidence type="ECO:0000256" key="1">
    <source>
        <dbReference type="ARBA" id="ARBA00009437"/>
    </source>
</evidence>
<comment type="similarity">
    <text evidence="1">Belongs to the LysR transcriptional regulatory family.</text>
</comment>
<dbReference type="AlphaFoldDB" id="A0A5C4WTD0"/>
<evidence type="ECO:0000313" key="8">
    <source>
        <dbReference type="Proteomes" id="UP000313231"/>
    </source>
</evidence>
<evidence type="ECO:0000313" key="7">
    <source>
        <dbReference type="EMBL" id="TNM50806.1"/>
    </source>
</evidence>
<dbReference type="RefSeq" id="WP_139620897.1">
    <property type="nucleotide sequence ID" value="NZ_VDMP01000008.1"/>
</dbReference>
<dbReference type="GO" id="GO:0000976">
    <property type="term" value="F:transcription cis-regulatory region binding"/>
    <property type="evidence" value="ECO:0007669"/>
    <property type="project" value="TreeGrafter"/>
</dbReference>
<evidence type="ECO:0000256" key="5">
    <source>
        <dbReference type="SAM" id="MobiDB-lite"/>
    </source>
</evidence>
<proteinExistence type="inferred from homology"/>
<dbReference type="GO" id="GO:0003700">
    <property type="term" value="F:DNA-binding transcription factor activity"/>
    <property type="evidence" value="ECO:0007669"/>
    <property type="project" value="InterPro"/>
</dbReference>
<name>A0A5C4WTD0_9ACTN</name>
<comment type="caution">
    <text evidence="7">The sequence shown here is derived from an EMBL/GenBank/DDBJ whole genome shotgun (WGS) entry which is preliminary data.</text>
</comment>
<dbReference type="InterPro" id="IPR036388">
    <property type="entry name" value="WH-like_DNA-bd_sf"/>
</dbReference>
<feature type="domain" description="HTH lysR-type" evidence="6">
    <location>
        <begin position="7"/>
        <end position="64"/>
    </location>
</feature>
<organism evidence="7 8">
    <name type="scientific">Nocardioides albidus</name>
    <dbReference type="NCBI Taxonomy" id="1517589"/>
    <lineage>
        <taxon>Bacteria</taxon>
        <taxon>Bacillati</taxon>
        <taxon>Actinomycetota</taxon>
        <taxon>Actinomycetes</taxon>
        <taxon>Propionibacteriales</taxon>
        <taxon>Nocardioidaceae</taxon>
        <taxon>Nocardioides</taxon>
    </lineage>
</organism>
<dbReference type="PANTHER" id="PTHR30126">
    <property type="entry name" value="HTH-TYPE TRANSCRIPTIONAL REGULATOR"/>
    <property type="match status" value="1"/>
</dbReference>
<sequence>MSTTRRPDLDDLEVLALVARTGSIGQAAQELRLSQPSVSRRMLALERRLGVTLLHRTKQGTTLTPQGRLVVDWASELLGAADRFTRSIATLRAEGELSVRAAVSMTIAEHYAPAWLARLHARAPDLQVSLSVANSTEVERLVRTGAADLGFVEVPTAPDGLRHQQVGADKLVVAVAPGHPWADRAERGEPVGAAELATGGVLVREEGSGTRVTLEEALRREGQVLVPGLVMASNNGLTHAAIAGMGPVALSERALEADLRLGELRVVPLDGVFLLRPLTAIWPADATLSDAAVRLLAAAGPTGTARPGYPDRGQGTPEQTSAR</sequence>
<dbReference type="SUPFAM" id="SSF53850">
    <property type="entry name" value="Periplasmic binding protein-like II"/>
    <property type="match status" value="1"/>
</dbReference>
<dbReference type="Gene3D" id="1.10.10.10">
    <property type="entry name" value="Winged helix-like DNA-binding domain superfamily/Winged helix DNA-binding domain"/>
    <property type="match status" value="1"/>
</dbReference>
<accession>A0A5C4WTD0</accession>
<dbReference type="SUPFAM" id="SSF46785">
    <property type="entry name" value="Winged helix' DNA-binding domain"/>
    <property type="match status" value="1"/>
</dbReference>
<dbReference type="Proteomes" id="UP000313231">
    <property type="component" value="Unassembled WGS sequence"/>
</dbReference>
<feature type="region of interest" description="Disordered" evidence="5">
    <location>
        <begin position="302"/>
        <end position="323"/>
    </location>
</feature>
<dbReference type="Pfam" id="PF00126">
    <property type="entry name" value="HTH_1"/>
    <property type="match status" value="1"/>
</dbReference>
<evidence type="ECO:0000256" key="2">
    <source>
        <dbReference type="ARBA" id="ARBA00023015"/>
    </source>
</evidence>
<dbReference type="InterPro" id="IPR005119">
    <property type="entry name" value="LysR_subst-bd"/>
</dbReference>
<keyword evidence="8" id="KW-1185">Reference proteome</keyword>
<dbReference type="PROSITE" id="PS50931">
    <property type="entry name" value="HTH_LYSR"/>
    <property type="match status" value="1"/>
</dbReference>
<dbReference type="FunFam" id="1.10.10.10:FF:000001">
    <property type="entry name" value="LysR family transcriptional regulator"/>
    <property type="match status" value="1"/>
</dbReference>
<dbReference type="OrthoDB" id="9808620at2"/>
<dbReference type="Gene3D" id="3.40.190.10">
    <property type="entry name" value="Periplasmic binding protein-like II"/>
    <property type="match status" value="2"/>
</dbReference>
<evidence type="ECO:0000256" key="4">
    <source>
        <dbReference type="ARBA" id="ARBA00023163"/>
    </source>
</evidence>
<gene>
    <name evidence="7" type="ORF">FHP29_00385</name>
</gene>
<reference evidence="7 8" key="1">
    <citation type="journal article" date="2016" name="Int. J. Syst. Evol. Microbiol.">
        <title>Nocardioides albidus sp. nov., an actinobacterium isolated from garden soil.</title>
        <authorList>
            <person name="Singh H."/>
            <person name="Du J."/>
            <person name="Trinh H."/>
            <person name="Won K."/>
            <person name="Yang J.E."/>
            <person name="Yin C."/>
            <person name="Kook M."/>
            <person name="Yi T.H."/>
        </authorList>
    </citation>
    <scope>NUCLEOTIDE SEQUENCE [LARGE SCALE GENOMIC DNA]</scope>
    <source>
        <strain evidence="7 8">CCTCC AB 2015297</strain>
    </source>
</reference>
<dbReference type="InterPro" id="IPR036390">
    <property type="entry name" value="WH_DNA-bd_sf"/>
</dbReference>
<protein>
    <submittedName>
        <fullName evidence="7">LysR family transcriptional regulator</fullName>
    </submittedName>
</protein>
<dbReference type="PANTHER" id="PTHR30126:SF39">
    <property type="entry name" value="HTH-TYPE TRANSCRIPTIONAL REGULATOR CYSL"/>
    <property type="match status" value="1"/>
</dbReference>
<keyword evidence="3" id="KW-0238">DNA-binding</keyword>